<feature type="compositionally biased region" description="Low complexity" evidence="5">
    <location>
        <begin position="197"/>
        <end position="228"/>
    </location>
</feature>
<feature type="transmembrane region" description="Helical" evidence="6">
    <location>
        <begin position="146"/>
        <end position="166"/>
    </location>
</feature>
<comment type="subcellular location">
    <subcellularLocation>
        <location evidence="1">Membrane</location>
        <topology evidence="1">Multi-pass membrane protein</topology>
    </subcellularLocation>
</comment>
<name>A0A6J7J6M1_9ZZZZ</name>
<evidence type="ECO:0000313" key="8">
    <source>
        <dbReference type="EMBL" id="CAB4939028.1"/>
    </source>
</evidence>
<dbReference type="InterPro" id="IPR013130">
    <property type="entry name" value="Fe3_Rdtase_TM_dom"/>
</dbReference>
<evidence type="ECO:0000256" key="1">
    <source>
        <dbReference type="ARBA" id="ARBA00004141"/>
    </source>
</evidence>
<feature type="transmembrane region" description="Helical" evidence="6">
    <location>
        <begin position="121"/>
        <end position="140"/>
    </location>
</feature>
<keyword evidence="4 6" id="KW-0472">Membrane</keyword>
<evidence type="ECO:0000256" key="3">
    <source>
        <dbReference type="ARBA" id="ARBA00022989"/>
    </source>
</evidence>
<keyword evidence="2 6" id="KW-0812">Transmembrane</keyword>
<accession>A0A6J7J6M1</accession>
<dbReference type="Pfam" id="PF01794">
    <property type="entry name" value="Ferric_reduct"/>
    <property type="match status" value="1"/>
</dbReference>
<evidence type="ECO:0000256" key="6">
    <source>
        <dbReference type="SAM" id="Phobius"/>
    </source>
</evidence>
<feature type="domain" description="Ferric oxidoreductase" evidence="7">
    <location>
        <begin position="10"/>
        <end position="131"/>
    </location>
</feature>
<feature type="region of interest" description="Disordered" evidence="5">
    <location>
        <begin position="188"/>
        <end position="237"/>
    </location>
</feature>
<feature type="transmembrane region" description="Helical" evidence="6">
    <location>
        <begin position="88"/>
        <end position="109"/>
    </location>
</feature>
<feature type="transmembrane region" description="Helical" evidence="6">
    <location>
        <begin position="6"/>
        <end position="27"/>
    </location>
</feature>
<evidence type="ECO:0000259" key="7">
    <source>
        <dbReference type="Pfam" id="PF01794"/>
    </source>
</evidence>
<dbReference type="GO" id="GO:0016020">
    <property type="term" value="C:membrane"/>
    <property type="evidence" value="ECO:0007669"/>
    <property type="project" value="UniProtKB-SubCell"/>
</dbReference>
<gene>
    <name evidence="8" type="ORF">UFOPK3564_02829</name>
</gene>
<evidence type="ECO:0000256" key="2">
    <source>
        <dbReference type="ARBA" id="ARBA00022692"/>
    </source>
</evidence>
<sequence>MSLWYLARATGAVTLVLLTLTVALGIANQQRWAPRRTPRFVLEHLHRSTSLLVVVLLVVHVAASVIDPYVQIRLVDAVVPFLSDYEPLWLGLGTLALDLLLALVVTSVLRARIGVRTWRTVHLAAYACWPVALAHGLGIGTDTGTTGWLTWLSVACTAVVLAALWARLTREPAPVAAPLAPTVPAHGLRVAGGPGGPTTAASSASRTAPGPAAVGPRRTTARTAPAVRRTTHDRELL</sequence>
<organism evidence="8">
    <name type="scientific">freshwater metagenome</name>
    <dbReference type="NCBI Taxonomy" id="449393"/>
    <lineage>
        <taxon>unclassified sequences</taxon>
        <taxon>metagenomes</taxon>
        <taxon>ecological metagenomes</taxon>
    </lineage>
</organism>
<proteinExistence type="predicted"/>
<evidence type="ECO:0000256" key="5">
    <source>
        <dbReference type="SAM" id="MobiDB-lite"/>
    </source>
</evidence>
<dbReference type="EMBL" id="CAFBMK010000225">
    <property type="protein sequence ID" value="CAB4939028.1"/>
    <property type="molecule type" value="Genomic_DNA"/>
</dbReference>
<keyword evidence="3 6" id="KW-1133">Transmembrane helix</keyword>
<dbReference type="AlphaFoldDB" id="A0A6J7J6M1"/>
<evidence type="ECO:0000256" key="4">
    <source>
        <dbReference type="ARBA" id="ARBA00023136"/>
    </source>
</evidence>
<reference evidence="8" key="1">
    <citation type="submission" date="2020-05" db="EMBL/GenBank/DDBJ databases">
        <authorList>
            <person name="Chiriac C."/>
            <person name="Salcher M."/>
            <person name="Ghai R."/>
            <person name="Kavagutti S V."/>
        </authorList>
    </citation>
    <scope>NUCLEOTIDE SEQUENCE</scope>
</reference>
<feature type="transmembrane region" description="Helical" evidence="6">
    <location>
        <begin position="48"/>
        <end position="66"/>
    </location>
</feature>
<protein>
    <submittedName>
        <fullName evidence="8">Unannotated protein</fullName>
    </submittedName>
</protein>